<organism evidence="4 5">
    <name type="scientific">Pyxidicoccus fallax</name>
    <dbReference type="NCBI Taxonomy" id="394095"/>
    <lineage>
        <taxon>Bacteria</taxon>
        <taxon>Pseudomonadati</taxon>
        <taxon>Myxococcota</taxon>
        <taxon>Myxococcia</taxon>
        <taxon>Myxococcales</taxon>
        <taxon>Cystobacterineae</taxon>
        <taxon>Myxococcaceae</taxon>
        <taxon>Pyxidicoccus</taxon>
    </lineage>
</organism>
<dbReference type="PRINTS" id="PR00412">
    <property type="entry name" value="EPOXHYDRLASE"/>
</dbReference>
<dbReference type="Gene3D" id="3.40.50.1820">
    <property type="entry name" value="alpha/beta hydrolase"/>
    <property type="match status" value="1"/>
</dbReference>
<proteinExistence type="predicted"/>
<evidence type="ECO:0000313" key="4">
    <source>
        <dbReference type="EMBL" id="NMO14334.1"/>
    </source>
</evidence>
<feature type="domain" description="AB hydrolase-1" evidence="3">
    <location>
        <begin position="64"/>
        <end position="300"/>
    </location>
</feature>
<keyword evidence="5" id="KW-1185">Reference proteome</keyword>
<dbReference type="RefSeq" id="WP_169343634.1">
    <property type="nucleotide sequence ID" value="NZ_JABBJJ010000017.1"/>
</dbReference>
<evidence type="ECO:0000313" key="5">
    <source>
        <dbReference type="Proteomes" id="UP000518300"/>
    </source>
</evidence>
<reference evidence="4 5" key="1">
    <citation type="submission" date="2020-04" db="EMBL/GenBank/DDBJ databases">
        <title>Draft genome of Pyxidicoccus fallax type strain.</title>
        <authorList>
            <person name="Whitworth D.E."/>
        </authorList>
    </citation>
    <scope>NUCLEOTIDE SEQUENCE [LARGE SCALE GENOMIC DNA]</scope>
    <source>
        <strain evidence="4 5">DSM 14698</strain>
    </source>
</reference>
<feature type="region of interest" description="Disordered" evidence="2">
    <location>
        <begin position="1"/>
        <end position="30"/>
    </location>
</feature>
<dbReference type="InterPro" id="IPR000639">
    <property type="entry name" value="Epox_hydrolase-like"/>
</dbReference>
<feature type="compositionally biased region" description="Pro residues" evidence="2">
    <location>
        <begin position="16"/>
        <end position="29"/>
    </location>
</feature>
<dbReference type="AlphaFoldDB" id="A0A848L6Q9"/>
<dbReference type="GO" id="GO:0016787">
    <property type="term" value="F:hydrolase activity"/>
    <property type="evidence" value="ECO:0007669"/>
    <property type="project" value="UniProtKB-KW"/>
</dbReference>
<name>A0A848L6Q9_9BACT</name>
<dbReference type="InterPro" id="IPR000073">
    <property type="entry name" value="AB_hydrolase_1"/>
</dbReference>
<evidence type="ECO:0000256" key="1">
    <source>
        <dbReference type="ARBA" id="ARBA00022801"/>
    </source>
</evidence>
<dbReference type="GO" id="GO:0016020">
    <property type="term" value="C:membrane"/>
    <property type="evidence" value="ECO:0007669"/>
    <property type="project" value="TreeGrafter"/>
</dbReference>
<dbReference type="Proteomes" id="UP000518300">
    <property type="component" value="Unassembled WGS sequence"/>
</dbReference>
<keyword evidence="1 4" id="KW-0378">Hydrolase</keyword>
<evidence type="ECO:0000259" key="3">
    <source>
        <dbReference type="Pfam" id="PF12697"/>
    </source>
</evidence>
<dbReference type="InterPro" id="IPR029058">
    <property type="entry name" value="AB_hydrolase_fold"/>
</dbReference>
<protein>
    <submittedName>
        <fullName evidence="4">Alpha/beta hydrolase</fullName>
    </submittedName>
</protein>
<accession>A0A848L6Q9</accession>
<evidence type="ECO:0000256" key="2">
    <source>
        <dbReference type="SAM" id="MobiDB-lite"/>
    </source>
</evidence>
<dbReference type="PRINTS" id="PR00111">
    <property type="entry name" value="ABHYDROLASE"/>
</dbReference>
<comment type="caution">
    <text evidence="4">The sequence shown here is derived from an EMBL/GenBank/DDBJ whole genome shotgun (WGS) entry which is preliminary data.</text>
</comment>
<dbReference type="PANTHER" id="PTHR43798">
    <property type="entry name" value="MONOACYLGLYCEROL LIPASE"/>
    <property type="match status" value="1"/>
</dbReference>
<dbReference type="SUPFAM" id="SSF53474">
    <property type="entry name" value="alpha/beta-Hydrolases"/>
    <property type="match status" value="1"/>
</dbReference>
<dbReference type="Pfam" id="PF12697">
    <property type="entry name" value="Abhydrolase_6"/>
    <property type="match status" value="1"/>
</dbReference>
<gene>
    <name evidence="4" type="ORF">HG543_05610</name>
</gene>
<dbReference type="PANTHER" id="PTHR43798:SF31">
    <property type="entry name" value="AB HYDROLASE SUPERFAMILY PROTEIN YCLE"/>
    <property type="match status" value="1"/>
</dbReference>
<sequence>MRKQRALPNPTGAAMPPSPASKPSLPTPAPARVTPLAVRRHTVKGAGGVELCVAETGNPEGRAVLFVHGFCQSHLAWRYQFESELARDFRLVAMDLRGHGDSDTPEGAYADSRDQAGDVHAVITALRLHRPVLVGWSYGGVVVTDYLRHHGDAQLAGVQFVGALTRVGRPEFFADFGPGFLQLVPRLLGQDADGGLAALAEFASLLSHQPVPAERLAEVVAYNSRVPLHVRLGIGQRVADGDDVLPRLKVPVLITHGQADGVVLPATSQHIASRVQGAELSLYPEVGHSPFSEDAARFNQELAAFVARCA</sequence>
<dbReference type="EMBL" id="JABBJJ010000017">
    <property type="protein sequence ID" value="NMO14334.1"/>
    <property type="molecule type" value="Genomic_DNA"/>
</dbReference>
<dbReference type="InterPro" id="IPR050266">
    <property type="entry name" value="AB_hydrolase_sf"/>
</dbReference>